<dbReference type="InterPro" id="IPR002477">
    <property type="entry name" value="Peptidoglycan-bd-like"/>
</dbReference>
<dbReference type="CDD" id="cd06418">
    <property type="entry name" value="GH25_BacA-like"/>
    <property type="match status" value="1"/>
</dbReference>
<dbReference type="Proteomes" id="UP000216852">
    <property type="component" value="Unassembled WGS sequence"/>
</dbReference>
<organism evidence="4 5">
    <name type="scientific">Terribacillus saccharophilus</name>
    <dbReference type="NCBI Taxonomy" id="361277"/>
    <lineage>
        <taxon>Bacteria</taxon>
        <taxon>Bacillati</taxon>
        <taxon>Bacillota</taxon>
        <taxon>Bacilli</taxon>
        <taxon>Bacillales</taxon>
        <taxon>Bacillaceae</taxon>
        <taxon>Terribacillus</taxon>
    </lineage>
</organism>
<dbReference type="Gene3D" id="3.20.20.80">
    <property type="entry name" value="Glycosidases"/>
    <property type="match status" value="1"/>
</dbReference>
<protein>
    <recommendedName>
        <fullName evidence="6">DUF1906 domain-containing protein</fullName>
    </recommendedName>
</protein>
<evidence type="ECO:0000259" key="2">
    <source>
        <dbReference type="Pfam" id="PF08924"/>
    </source>
</evidence>
<dbReference type="InterPro" id="IPR048479">
    <property type="entry name" value="Ybfg_C"/>
</dbReference>
<name>A0ABX4GUL0_9BACI</name>
<comment type="caution">
    <text evidence="4">The sequence shown here is derived from an EMBL/GenBank/DDBJ whole genome shotgun (WGS) entry which is preliminary data.</text>
</comment>
<dbReference type="Gene3D" id="1.10.101.10">
    <property type="entry name" value="PGBD-like superfamily/PGBD"/>
    <property type="match status" value="2"/>
</dbReference>
<dbReference type="InterPro" id="IPR036365">
    <property type="entry name" value="PGBD-like_sf"/>
</dbReference>
<feature type="domain" description="Peptidoglycan binding-like" evidence="1">
    <location>
        <begin position="108"/>
        <end position="152"/>
    </location>
</feature>
<dbReference type="EMBL" id="NPBJ01000036">
    <property type="protein sequence ID" value="PAD98556.1"/>
    <property type="molecule type" value="Genomic_DNA"/>
</dbReference>
<evidence type="ECO:0000259" key="1">
    <source>
        <dbReference type="Pfam" id="PF01471"/>
    </source>
</evidence>
<reference evidence="4 5" key="1">
    <citation type="submission" date="2017-07" db="EMBL/GenBank/DDBJ databases">
        <title>Isolation and whole genome analysis of endospore-forming bacteria from heroin.</title>
        <authorList>
            <person name="Kalinowski J."/>
            <person name="Ahrens B."/>
            <person name="Al-Dilaimi A."/>
            <person name="Winkler A."/>
            <person name="Wibberg D."/>
            <person name="Schleenbecker U."/>
            <person name="Ruckert C."/>
            <person name="Wolfel R."/>
            <person name="Grass G."/>
        </authorList>
    </citation>
    <scope>NUCLEOTIDE SEQUENCE [LARGE SCALE GENOMIC DNA]</scope>
    <source>
        <strain evidence="4 5">7517-1</strain>
    </source>
</reference>
<evidence type="ECO:0000313" key="5">
    <source>
        <dbReference type="Proteomes" id="UP000216852"/>
    </source>
</evidence>
<dbReference type="Pfam" id="PF21015">
    <property type="entry name" value="Ybfg_C"/>
    <property type="match status" value="1"/>
</dbReference>
<feature type="domain" description="Ybfg-like C-terminal" evidence="3">
    <location>
        <begin position="543"/>
        <end position="675"/>
    </location>
</feature>
<keyword evidence="5" id="KW-1185">Reference proteome</keyword>
<gene>
    <name evidence="4" type="ORF">CHH48_16730</name>
</gene>
<dbReference type="InterPro" id="IPR036366">
    <property type="entry name" value="PGBDSf"/>
</dbReference>
<accession>A0ABX4GUL0</accession>
<dbReference type="Pfam" id="PF01471">
    <property type="entry name" value="PG_binding_1"/>
    <property type="match status" value="2"/>
</dbReference>
<feature type="domain" description="Peptidoglycan binding-like" evidence="1">
    <location>
        <begin position="236"/>
        <end position="295"/>
    </location>
</feature>
<dbReference type="InterPro" id="IPR015020">
    <property type="entry name" value="Rv2525c-like_Glyco_Hydro-like"/>
</dbReference>
<dbReference type="Pfam" id="PF08924">
    <property type="entry name" value="Rv2525c_GlyHyd-like"/>
    <property type="match status" value="1"/>
</dbReference>
<dbReference type="SUPFAM" id="SSF51445">
    <property type="entry name" value="(Trans)glycosidases"/>
    <property type="match status" value="1"/>
</dbReference>
<proteinExistence type="predicted"/>
<evidence type="ECO:0008006" key="6">
    <source>
        <dbReference type="Google" id="ProtNLM"/>
    </source>
</evidence>
<evidence type="ECO:0000259" key="3">
    <source>
        <dbReference type="Pfam" id="PF21015"/>
    </source>
</evidence>
<dbReference type="SUPFAM" id="SSF47090">
    <property type="entry name" value="PGBD-like"/>
    <property type="match status" value="2"/>
</dbReference>
<feature type="domain" description="Rv2525c-like glycoside hydrolase-like" evidence="2">
    <location>
        <begin position="322"/>
        <end position="509"/>
    </location>
</feature>
<evidence type="ECO:0000313" key="4">
    <source>
        <dbReference type="EMBL" id="PAD98556.1"/>
    </source>
</evidence>
<dbReference type="InterPro" id="IPR017853">
    <property type="entry name" value="GH"/>
</dbReference>
<sequence>MTCYSSKGVCEYITQGEIYMADEMLRETQIWLNKTYSGVTGFNKVPEDGQTRNKTYYGLIRALQIELGITKLADSFGPTTESAFKALTKQSENAEPRNLNYILQGGFWTKGYSPGGFNGMFLDDTESAVKRFQRDIGIEQTGVVTAQVMKALLNTDGFTLSSQGTSNMRTVQQFLNATYGGRYFTYIPTNGVYERNTNKALIYGLQAEMGMSTSVANGNFGPGTTNGCPVLYEGDSGNNVKLLQGALLGNGYDTIGILGLDGRFDSGLKSKVIQFQKDLVLPQTGIADMPTIKQLLSSAGHTGRSATVCDTATILNSSNIKTLKNNGYKMVGRYLTGTVGGTRSKALTNSELNLIFSNGLKVFPIYQDGGYYSDYFVEGQGVTDANTATAAARSLGFQSGTTIYFAVDFDAYDFEIKEKIIRYFREIKRTFQDLQQYSTTPHYNIGVYGPRNACIQVFESGYADYSFVSNMSTGFSGNLGFPMPSNWSFSQFFEQTIYSGSNESIGIDKVDYSGKDSGVSSVSPPSNPQHDALLQAWTEVGRKIPFLSNKPSYFTPEFEFGKEFNVVNLPGLKIDAIASRTISIPGGPGVITVSNGKPGIGFQSILDGLNVKVGNSDVTDVKNLYNDLALTIGNGVMEAEIKAIPNGTEMKFTLYKNSTVDGVDVKLAVALNIRITSTAYGWELFNARVNNPAYSVVAITGAGVIAFLLLYSVPTTGGSTAPAAGAALSALASFFGINLDEDDK</sequence>